<dbReference type="CDD" id="cd12550">
    <property type="entry name" value="RRM_II_PABPN1"/>
    <property type="match status" value="1"/>
</dbReference>
<protein>
    <submittedName>
        <fullName evidence="5">Polyadenylate-binding protein 2</fullName>
    </submittedName>
</protein>
<dbReference type="InterPro" id="IPR035979">
    <property type="entry name" value="RBD_domain_sf"/>
</dbReference>
<feature type="domain" description="RRM" evidence="4">
    <location>
        <begin position="47"/>
        <end position="123"/>
    </location>
</feature>
<keyword evidence="1 2" id="KW-0694">RNA-binding</keyword>
<dbReference type="SUPFAM" id="SSF54928">
    <property type="entry name" value="RNA-binding domain, RBD"/>
    <property type="match status" value="1"/>
</dbReference>
<dbReference type="PROSITE" id="PS50102">
    <property type="entry name" value="RRM"/>
    <property type="match status" value="1"/>
</dbReference>
<evidence type="ECO:0000256" key="1">
    <source>
        <dbReference type="ARBA" id="ARBA00022884"/>
    </source>
</evidence>
<evidence type="ECO:0000313" key="5">
    <source>
        <dbReference type="EMBL" id="GBN38909.1"/>
    </source>
</evidence>
<evidence type="ECO:0000256" key="2">
    <source>
        <dbReference type="PROSITE-ProRule" id="PRU00176"/>
    </source>
</evidence>
<dbReference type="AlphaFoldDB" id="A0A4Y2NJQ0"/>
<evidence type="ECO:0000259" key="4">
    <source>
        <dbReference type="PROSITE" id="PS50102"/>
    </source>
</evidence>
<dbReference type="GO" id="GO:0008143">
    <property type="term" value="F:poly(A) binding"/>
    <property type="evidence" value="ECO:0007669"/>
    <property type="project" value="TreeGrafter"/>
</dbReference>
<dbReference type="PANTHER" id="PTHR23236:SF12">
    <property type="entry name" value="EUKARYOTIC INITIATION FACTOR 4B-RELATED"/>
    <property type="match status" value="1"/>
</dbReference>
<gene>
    <name evidence="5" type="primary">Pabp2_0</name>
    <name evidence="5" type="ORF">AVEN_97893_1</name>
</gene>
<sequence>MIKARVKEMEEEAEKIKQMQNEVEKMAHSTPGLLALSPEEKAEIDSRSIYVGNVDYGATAEELEQHFHGCGSINRVTIQCDKYSGHPKGFAYIEFADKDSVSTSTALDESLFRGRQIKVGIFL</sequence>
<feature type="coiled-coil region" evidence="3">
    <location>
        <begin position="2"/>
        <end position="29"/>
    </location>
</feature>
<evidence type="ECO:0000313" key="6">
    <source>
        <dbReference type="Proteomes" id="UP000499080"/>
    </source>
</evidence>
<dbReference type="OrthoDB" id="4726at2759"/>
<dbReference type="Gene3D" id="3.30.70.330">
    <property type="match status" value="1"/>
</dbReference>
<proteinExistence type="predicted"/>
<dbReference type="Proteomes" id="UP000499080">
    <property type="component" value="Unassembled WGS sequence"/>
</dbReference>
<dbReference type="SMART" id="SM00360">
    <property type="entry name" value="RRM"/>
    <property type="match status" value="1"/>
</dbReference>
<dbReference type="InterPro" id="IPR000504">
    <property type="entry name" value="RRM_dom"/>
</dbReference>
<reference evidence="5 6" key="1">
    <citation type="journal article" date="2019" name="Sci. Rep.">
        <title>Orb-weaving spider Araneus ventricosus genome elucidates the spidroin gene catalogue.</title>
        <authorList>
            <person name="Kono N."/>
            <person name="Nakamura H."/>
            <person name="Ohtoshi R."/>
            <person name="Moran D.A.P."/>
            <person name="Shinohara A."/>
            <person name="Yoshida Y."/>
            <person name="Fujiwara M."/>
            <person name="Mori M."/>
            <person name="Tomita M."/>
            <person name="Arakawa K."/>
        </authorList>
    </citation>
    <scope>NUCLEOTIDE SEQUENCE [LARGE SCALE GENOMIC DNA]</scope>
</reference>
<keyword evidence="6" id="KW-1185">Reference proteome</keyword>
<keyword evidence="3" id="KW-0175">Coiled coil</keyword>
<dbReference type="Pfam" id="PF00076">
    <property type="entry name" value="RRM_1"/>
    <property type="match status" value="1"/>
</dbReference>
<evidence type="ECO:0000256" key="3">
    <source>
        <dbReference type="SAM" id="Coils"/>
    </source>
</evidence>
<dbReference type="EMBL" id="BGPR01009259">
    <property type="protein sequence ID" value="GBN38909.1"/>
    <property type="molecule type" value="Genomic_DNA"/>
</dbReference>
<dbReference type="InterPro" id="IPR012677">
    <property type="entry name" value="Nucleotide-bd_a/b_plait_sf"/>
</dbReference>
<name>A0A4Y2NJQ0_ARAVE</name>
<accession>A0A4Y2NJQ0</accession>
<dbReference type="PANTHER" id="PTHR23236">
    <property type="entry name" value="EUKARYOTIC TRANSLATION INITIATION FACTOR 4B/4H"/>
    <property type="match status" value="1"/>
</dbReference>
<dbReference type="GO" id="GO:0005634">
    <property type="term" value="C:nucleus"/>
    <property type="evidence" value="ECO:0007669"/>
    <property type="project" value="TreeGrafter"/>
</dbReference>
<organism evidence="5 6">
    <name type="scientific">Araneus ventricosus</name>
    <name type="common">Orbweaver spider</name>
    <name type="synonym">Epeira ventricosa</name>
    <dbReference type="NCBI Taxonomy" id="182803"/>
    <lineage>
        <taxon>Eukaryota</taxon>
        <taxon>Metazoa</taxon>
        <taxon>Ecdysozoa</taxon>
        <taxon>Arthropoda</taxon>
        <taxon>Chelicerata</taxon>
        <taxon>Arachnida</taxon>
        <taxon>Araneae</taxon>
        <taxon>Araneomorphae</taxon>
        <taxon>Entelegynae</taxon>
        <taxon>Araneoidea</taxon>
        <taxon>Araneidae</taxon>
        <taxon>Araneus</taxon>
    </lineage>
</organism>
<comment type="caution">
    <text evidence="5">The sequence shown here is derived from an EMBL/GenBank/DDBJ whole genome shotgun (WGS) entry which is preliminary data.</text>
</comment>